<keyword evidence="1" id="KW-0812">Transmembrane</keyword>
<accession>A0AAV5ST88</accession>
<protein>
    <submittedName>
        <fullName evidence="2">Uncharacterized protein</fullName>
    </submittedName>
</protein>
<gene>
    <name evidence="2" type="ORF">PENTCL1PPCAC_6759</name>
</gene>
<dbReference type="PANTHER" id="PTHR21523:SF37">
    <property type="entry name" value="MLT-TEN (MLT-10) RELATED"/>
    <property type="match status" value="1"/>
</dbReference>
<feature type="transmembrane region" description="Helical" evidence="1">
    <location>
        <begin position="350"/>
        <end position="372"/>
    </location>
</feature>
<name>A0AAV5ST88_9BILA</name>
<evidence type="ECO:0000313" key="2">
    <source>
        <dbReference type="EMBL" id="GMS84584.1"/>
    </source>
</evidence>
<dbReference type="EMBL" id="BTSX01000002">
    <property type="protein sequence ID" value="GMS84584.1"/>
    <property type="molecule type" value="Genomic_DNA"/>
</dbReference>
<dbReference type="Pfam" id="PF04870">
    <property type="entry name" value="Moulting_cycle"/>
    <property type="match status" value="1"/>
</dbReference>
<keyword evidence="1" id="KW-1133">Transmembrane helix</keyword>
<reference evidence="2" key="1">
    <citation type="submission" date="2023-10" db="EMBL/GenBank/DDBJ databases">
        <title>Genome assembly of Pristionchus species.</title>
        <authorList>
            <person name="Yoshida K."/>
            <person name="Sommer R.J."/>
        </authorList>
    </citation>
    <scope>NUCLEOTIDE SEQUENCE</scope>
    <source>
        <strain evidence="2">RS0144</strain>
    </source>
</reference>
<keyword evidence="3" id="KW-1185">Reference proteome</keyword>
<sequence>KVFSWREIIDEIQKESKRIKARKTIKKMFAKRLAMIQEDTAEGKIDERRPLAMKELEDLDESDPMSLLKEARKAEAKLSKKDSVLREPLHLIREAVKLGMMATGQNTSGFEEKTLKLFSPRLMSVLPDDDEDEGQVNLLSPSLFSLHNEGKGLERATSLSDGFGLVKGREHEEWLNFVMEVAGVSDAVKYLKDEKLKKARGIGMEEEEMRSPSGQPLYFTRDNVTELYGKKETDKIDIFERLQGTYTQEQVDEQKEKGYFIMRPDQLSLIYGPSSPYHDEERLSTLSSIPSSSLPHHIEENIRAISRMDSFSLPQKDLILSPVINTPLVFQSTLLSQPIILSPLVLSPSILSPAIFGPVVLGPWVFVPVILSPRAFSPLILNPLIFSPIVLSPLLAHPLILSPGIFNPIVLSPLLLSPFILSPQVFTPLIL</sequence>
<evidence type="ECO:0000256" key="1">
    <source>
        <dbReference type="SAM" id="Phobius"/>
    </source>
</evidence>
<dbReference type="AlphaFoldDB" id="A0AAV5ST88"/>
<feature type="non-terminal residue" evidence="2">
    <location>
        <position position="1"/>
    </location>
</feature>
<dbReference type="InterPro" id="IPR006954">
    <property type="entry name" value="Mlt-10-like"/>
</dbReference>
<evidence type="ECO:0000313" key="3">
    <source>
        <dbReference type="Proteomes" id="UP001432027"/>
    </source>
</evidence>
<comment type="caution">
    <text evidence="2">The sequence shown here is derived from an EMBL/GenBank/DDBJ whole genome shotgun (WGS) entry which is preliminary data.</text>
</comment>
<dbReference type="PANTHER" id="PTHR21523">
    <property type="match status" value="1"/>
</dbReference>
<feature type="transmembrane region" description="Helical" evidence="1">
    <location>
        <begin position="379"/>
        <end position="399"/>
    </location>
</feature>
<feature type="non-terminal residue" evidence="2">
    <location>
        <position position="431"/>
    </location>
</feature>
<dbReference type="Proteomes" id="UP001432027">
    <property type="component" value="Unassembled WGS sequence"/>
</dbReference>
<proteinExistence type="predicted"/>
<organism evidence="2 3">
    <name type="scientific">Pristionchus entomophagus</name>
    <dbReference type="NCBI Taxonomy" id="358040"/>
    <lineage>
        <taxon>Eukaryota</taxon>
        <taxon>Metazoa</taxon>
        <taxon>Ecdysozoa</taxon>
        <taxon>Nematoda</taxon>
        <taxon>Chromadorea</taxon>
        <taxon>Rhabditida</taxon>
        <taxon>Rhabditina</taxon>
        <taxon>Diplogasteromorpha</taxon>
        <taxon>Diplogasteroidea</taxon>
        <taxon>Neodiplogasteridae</taxon>
        <taxon>Pristionchus</taxon>
    </lineage>
</organism>
<keyword evidence="1" id="KW-0472">Membrane</keyword>